<protein>
    <submittedName>
        <fullName evidence="1">Uncharacterized protein</fullName>
    </submittedName>
</protein>
<dbReference type="OrthoDB" id="9780929at2"/>
<proteinExistence type="predicted"/>
<sequence length="78" mass="9083">MENWEMVIPIFIKKMMHKKLEYQSPDDLIDGSKITNVKRAWRTSVAHQITEAHLAQTKITEIVADGIKMYLPNDKTLK</sequence>
<evidence type="ECO:0000313" key="1">
    <source>
        <dbReference type="EMBL" id="TXE08396.1"/>
    </source>
</evidence>
<name>A0A5C7AI15_9FLAO</name>
<dbReference type="AlphaFoldDB" id="A0A5C7AI15"/>
<organism evidence="1 2">
    <name type="scientific">Gelidibacter salicanalis</name>
    <dbReference type="NCBI Taxonomy" id="291193"/>
    <lineage>
        <taxon>Bacteria</taxon>
        <taxon>Pseudomonadati</taxon>
        <taxon>Bacteroidota</taxon>
        <taxon>Flavobacteriia</taxon>
        <taxon>Flavobacteriales</taxon>
        <taxon>Flavobacteriaceae</taxon>
        <taxon>Gelidibacter</taxon>
    </lineage>
</organism>
<dbReference type="RefSeq" id="WP_146892325.1">
    <property type="nucleotide sequence ID" value="NZ_VORX01000003.1"/>
</dbReference>
<accession>A0A5C7AI15</accession>
<gene>
    <name evidence="1" type="ORF">ES711_07760</name>
</gene>
<evidence type="ECO:0000313" key="2">
    <source>
        <dbReference type="Proteomes" id="UP000321734"/>
    </source>
</evidence>
<keyword evidence="2" id="KW-1185">Reference proteome</keyword>
<dbReference type="Proteomes" id="UP000321734">
    <property type="component" value="Unassembled WGS sequence"/>
</dbReference>
<comment type="caution">
    <text evidence="1">The sequence shown here is derived from an EMBL/GenBank/DDBJ whole genome shotgun (WGS) entry which is preliminary data.</text>
</comment>
<reference evidence="1 2" key="1">
    <citation type="submission" date="2019-08" db="EMBL/GenBank/DDBJ databases">
        <title>Genome sequence of Gelidibacter salicanalis IC162T.</title>
        <authorList>
            <person name="Bowman J.P."/>
        </authorList>
    </citation>
    <scope>NUCLEOTIDE SEQUENCE [LARGE SCALE GENOMIC DNA]</scope>
    <source>
        <strain evidence="1 2">IC162</strain>
    </source>
</reference>
<dbReference type="EMBL" id="VORX01000003">
    <property type="protein sequence ID" value="TXE08396.1"/>
    <property type="molecule type" value="Genomic_DNA"/>
</dbReference>